<gene>
    <name evidence="1" type="ORF">NPIL_314751</name>
</gene>
<keyword evidence="2" id="KW-1185">Reference proteome</keyword>
<protein>
    <submittedName>
        <fullName evidence="1">Uncharacterized protein</fullName>
    </submittedName>
</protein>
<evidence type="ECO:0000313" key="1">
    <source>
        <dbReference type="EMBL" id="GFT35823.1"/>
    </source>
</evidence>
<evidence type="ECO:0000313" key="2">
    <source>
        <dbReference type="Proteomes" id="UP000887013"/>
    </source>
</evidence>
<reference evidence="1" key="1">
    <citation type="submission" date="2020-08" db="EMBL/GenBank/DDBJ databases">
        <title>Multicomponent nature underlies the extraordinary mechanical properties of spider dragline silk.</title>
        <authorList>
            <person name="Kono N."/>
            <person name="Nakamura H."/>
            <person name="Mori M."/>
            <person name="Yoshida Y."/>
            <person name="Ohtoshi R."/>
            <person name="Malay A.D."/>
            <person name="Moran D.A.P."/>
            <person name="Tomita M."/>
            <person name="Numata K."/>
            <person name="Arakawa K."/>
        </authorList>
    </citation>
    <scope>NUCLEOTIDE SEQUENCE</scope>
</reference>
<comment type="caution">
    <text evidence="1">The sequence shown here is derived from an EMBL/GenBank/DDBJ whole genome shotgun (WGS) entry which is preliminary data.</text>
</comment>
<dbReference type="Proteomes" id="UP000887013">
    <property type="component" value="Unassembled WGS sequence"/>
</dbReference>
<accession>A0A8X6NX19</accession>
<organism evidence="1 2">
    <name type="scientific">Nephila pilipes</name>
    <name type="common">Giant wood spider</name>
    <name type="synonym">Nephila maculata</name>
    <dbReference type="NCBI Taxonomy" id="299642"/>
    <lineage>
        <taxon>Eukaryota</taxon>
        <taxon>Metazoa</taxon>
        <taxon>Ecdysozoa</taxon>
        <taxon>Arthropoda</taxon>
        <taxon>Chelicerata</taxon>
        <taxon>Arachnida</taxon>
        <taxon>Araneae</taxon>
        <taxon>Araneomorphae</taxon>
        <taxon>Entelegynae</taxon>
        <taxon>Araneoidea</taxon>
        <taxon>Nephilidae</taxon>
        <taxon>Nephila</taxon>
    </lineage>
</organism>
<dbReference type="AlphaFoldDB" id="A0A8X6NX19"/>
<dbReference type="EMBL" id="BMAW01062433">
    <property type="protein sequence ID" value="GFT35823.1"/>
    <property type="molecule type" value="Genomic_DNA"/>
</dbReference>
<name>A0A8X6NX19_NEPPI</name>
<proteinExistence type="predicted"/>
<sequence length="186" mass="21545">MEPEPTFPEYFRRKNDDPSLPSFVRRELISLLGEENLNINLLTDVVMMLIPMCDIRSLRFLAHLSYFLGNYAQLFVYALHMYIISPCPIETEHIVQEYRKNETIQILQLARATSNTVSCPSTGIEAIKLQLGYEDSGDIILMVLPQEMQMEAAERMLHESEAELLSIVHVPVESINRIEPRIRYFL</sequence>